<gene>
    <name evidence="4" type="ORF">METZ01_LOCUS420524</name>
</gene>
<keyword evidence="1" id="KW-0677">Repeat</keyword>
<evidence type="ECO:0000313" key="4">
    <source>
        <dbReference type="EMBL" id="SVD67670.1"/>
    </source>
</evidence>
<dbReference type="Gene3D" id="1.25.40.20">
    <property type="entry name" value="Ankyrin repeat-containing domain"/>
    <property type="match status" value="1"/>
</dbReference>
<dbReference type="GO" id="GO:0085020">
    <property type="term" value="P:protein K6-linked ubiquitination"/>
    <property type="evidence" value="ECO:0007669"/>
    <property type="project" value="TreeGrafter"/>
</dbReference>
<dbReference type="InterPro" id="IPR036770">
    <property type="entry name" value="Ankyrin_rpt-contain_sf"/>
</dbReference>
<dbReference type="GO" id="GO:0070531">
    <property type="term" value="C:BRCA1-A complex"/>
    <property type="evidence" value="ECO:0007669"/>
    <property type="project" value="TreeGrafter"/>
</dbReference>
<feature type="region of interest" description="Disordered" evidence="3">
    <location>
        <begin position="166"/>
        <end position="195"/>
    </location>
</feature>
<dbReference type="PROSITE" id="PS50297">
    <property type="entry name" value="ANK_REP_REGION"/>
    <property type="match status" value="2"/>
</dbReference>
<dbReference type="PANTHER" id="PTHR24171:SF8">
    <property type="entry name" value="BRCA1-ASSOCIATED RING DOMAIN PROTEIN 1"/>
    <property type="match status" value="1"/>
</dbReference>
<dbReference type="PROSITE" id="PS50088">
    <property type="entry name" value="ANK_REPEAT"/>
    <property type="match status" value="2"/>
</dbReference>
<dbReference type="PANTHER" id="PTHR24171">
    <property type="entry name" value="ANKYRIN REPEAT DOMAIN-CONTAINING PROTEIN 39-RELATED"/>
    <property type="match status" value="1"/>
</dbReference>
<dbReference type="GO" id="GO:0031436">
    <property type="term" value="C:BRCA1-BARD1 complex"/>
    <property type="evidence" value="ECO:0007669"/>
    <property type="project" value="TreeGrafter"/>
</dbReference>
<evidence type="ECO:0000256" key="3">
    <source>
        <dbReference type="SAM" id="MobiDB-lite"/>
    </source>
</evidence>
<dbReference type="SUPFAM" id="SSF48403">
    <property type="entry name" value="Ankyrin repeat"/>
    <property type="match status" value="1"/>
</dbReference>
<proteinExistence type="predicted"/>
<accession>A0A382X9Y0</accession>
<dbReference type="EMBL" id="UINC01165974">
    <property type="protein sequence ID" value="SVD67670.1"/>
    <property type="molecule type" value="Genomic_DNA"/>
</dbReference>
<evidence type="ECO:0000256" key="1">
    <source>
        <dbReference type="ARBA" id="ARBA00022737"/>
    </source>
</evidence>
<sequence>MKHLLLTTIAAVVLVGCIGVSKTELLKDEDGNPIILPAEPAVATATPEPPRASIHRSARQGEIGFIIQHIDAGSDVNEVNKNNGQIALHYASIHNHVLILKLLIDNGSNVNLKDKIGMTSLHLTSLGGHKEAAKMLIDSGALLNTVNIHGETPLDTALKDFKIDSQKAKSNKKETADLLRKHGGKTGEELKAEGK</sequence>
<keyword evidence="2" id="KW-0040">ANK repeat</keyword>
<protein>
    <submittedName>
        <fullName evidence="4">Uncharacterized protein</fullName>
    </submittedName>
</protein>
<name>A0A382X9Y0_9ZZZZ</name>
<organism evidence="4">
    <name type="scientific">marine metagenome</name>
    <dbReference type="NCBI Taxonomy" id="408172"/>
    <lineage>
        <taxon>unclassified sequences</taxon>
        <taxon>metagenomes</taxon>
        <taxon>ecological metagenomes</taxon>
    </lineage>
</organism>
<reference evidence="4" key="1">
    <citation type="submission" date="2018-05" db="EMBL/GenBank/DDBJ databases">
        <authorList>
            <person name="Lanie J.A."/>
            <person name="Ng W.-L."/>
            <person name="Kazmierczak K.M."/>
            <person name="Andrzejewski T.M."/>
            <person name="Davidsen T.M."/>
            <person name="Wayne K.J."/>
            <person name="Tettelin H."/>
            <person name="Glass J.I."/>
            <person name="Rusch D."/>
            <person name="Podicherti R."/>
            <person name="Tsui H.-C.T."/>
            <person name="Winkler M.E."/>
        </authorList>
    </citation>
    <scope>NUCLEOTIDE SEQUENCE</scope>
</reference>
<dbReference type="AlphaFoldDB" id="A0A382X9Y0"/>
<dbReference type="GO" id="GO:0004842">
    <property type="term" value="F:ubiquitin-protein transferase activity"/>
    <property type="evidence" value="ECO:0007669"/>
    <property type="project" value="TreeGrafter"/>
</dbReference>
<dbReference type="PROSITE" id="PS51257">
    <property type="entry name" value="PROKAR_LIPOPROTEIN"/>
    <property type="match status" value="1"/>
</dbReference>
<dbReference type="InterPro" id="IPR002110">
    <property type="entry name" value="Ankyrin_rpt"/>
</dbReference>
<dbReference type="Pfam" id="PF12796">
    <property type="entry name" value="Ank_2"/>
    <property type="match status" value="1"/>
</dbReference>
<dbReference type="SMART" id="SM00248">
    <property type="entry name" value="ANK"/>
    <property type="match status" value="3"/>
</dbReference>
<evidence type="ECO:0000256" key="2">
    <source>
        <dbReference type="ARBA" id="ARBA00023043"/>
    </source>
</evidence>